<dbReference type="EMBL" id="MK072499">
    <property type="protein sequence ID" value="AYV86263.1"/>
    <property type="molecule type" value="Genomic_DNA"/>
</dbReference>
<sequence>MSTILDEVSPSVASYPVTSITGNCGNGKMTPLVPIHYNNSSHNSHYEKSLNLLIDKIKIHSKHLQIYKIFLKMINLGDEVVITCEGGNNNLISLTLRVKDKTRSRSWIITRIKGIRRDLGTVQHILKGDDGVLEMIFGNKSTRSIRTSHQRYSDFAKDDKSIHTIEKWEYYLIRFIHQIRQRNLPEDQRVDLGLYCNYPVNTMWNEYLSLSHNYVLLREGWVSPQVNTPKRGDLLKNHTTITSIYDGTQFVPILLRGIPQIPSDYDDFPLSKWSKRDLSDPMEIIRDPGKYDILEMVPINLAMLPRMFHNYISILSQPRTRSAFNSLYTPIDPNWVIYVKLRESYPQNKTIIGDISSLKYSTFYVFRRKGSKINTNEDIIRSFYDGCVIHRFLRVNHMILQEKLASVNEYVKSGYGGSIIHYSASYQQRKNKVLSILDYLNIPKVILNIIERYLR</sequence>
<name>A0A3G5AJR3_9VIRU</name>
<evidence type="ECO:0000313" key="1">
    <source>
        <dbReference type="EMBL" id="AYV86263.1"/>
    </source>
</evidence>
<accession>A0A3G5AJR3</accession>
<gene>
    <name evidence="1" type="ORF">Solumvirus2_70</name>
</gene>
<proteinExistence type="predicted"/>
<reference evidence="1" key="1">
    <citation type="submission" date="2018-10" db="EMBL/GenBank/DDBJ databases">
        <title>Hidden diversity of soil giant viruses.</title>
        <authorList>
            <person name="Schulz F."/>
            <person name="Alteio L."/>
            <person name="Goudeau D."/>
            <person name="Ryan E.M."/>
            <person name="Malmstrom R.R."/>
            <person name="Blanchard J."/>
            <person name="Woyke T."/>
        </authorList>
    </citation>
    <scope>NUCLEOTIDE SEQUENCE</scope>
    <source>
        <strain evidence="1">SMV1</strain>
    </source>
</reference>
<organism evidence="1">
    <name type="scientific">Solumvirus sp</name>
    <dbReference type="NCBI Taxonomy" id="2487773"/>
    <lineage>
        <taxon>Viruses</taxon>
        <taxon>Pithoviruses</taxon>
    </lineage>
</organism>
<protein>
    <submittedName>
        <fullName evidence="1">Uncharacterized protein</fullName>
    </submittedName>
</protein>